<dbReference type="AlphaFoldDB" id="A0A9P0VWJ8"/>
<sequence length="822" mass="92760">MAKKGGKNKQTAKNVEKIIVEKEDVDVDIDEENVDVNESGKAESGQPTDDTNSQPATPINESSASVVAMDRAEEENENVEEKGEVEVKADEPKTESIPTKVTKKRLTLQERLALAAKGKKKGSKAANSSIVEDLEIRDSTPTPEPSKEIDRSLASSPQVDNVDLLQTEVTDHLSSSLKEQLDESKVENVKLLAEIELLKTKLATANVNVSSKPASNNSNAKLEETIQQLLKEGEALSKKELKLNESIKKLKAKNEELETSLISISEKDEDLQMKLVEIENILKVNKVSSVEHLLQTMHDLSNRSNEFEDVLERNKELEAKLKDQLQQYEKELETRIESQRDYNELSIQFNISKKQNLLELETKNTLIDNLKKDLNDLRGANFDEITRLEGKIEQLRIENESINGSTGGSKELKEGKSLSSKKVIDYKEYASLSDNHFNLQQQYLSSQENWKVIEQNLLKKVEALNSNVELIKQQKSKSQSELKKIQVQLNKKSEECKYLMEKVDELTKANEEITFQNEYKDSNYSELEERMESIKKVYTNDRNNLNMKVKKLSESLEEAQEKLHLQHQHQISPSIQVGISSPHIPNEPPLTFKRGGTNANSDLNLRSYPHRDSSFNEHTLSLSEIKFGESSNTPAISRDNSSYFLHQNNSSNSFTTEIGVDGIETGEDAISYNEKASSLVGGVSVFQNSSGNSNINNNYATGAIGGGNVNIQLINKMSSNIRRLEIELNTLKDENRKLAEEKEQVQKVIIEKIRVEEEIDGLKQKSEELERLLEENKKKESTMLQIIGEKSDQVEELKADVADLKDLCKQQVQQMISMKVVT</sequence>
<evidence type="ECO:0000256" key="1">
    <source>
        <dbReference type="ARBA" id="ARBA00004555"/>
    </source>
</evidence>
<keyword evidence="8" id="KW-1185">Reference proteome</keyword>
<dbReference type="Pfam" id="PF12329">
    <property type="entry name" value="TMF_DNA_bd"/>
    <property type="match status" value="1"/>
</dbReference>
<name>A0A9P0VWJ8_9ASCO</name>
<feature type="compositionally biased region" description="Polar residues" evidence="5">
    <location>
        <begin position="45"/>
        <end position="65"/>
    </location>
</feature>
<keyword evidence="3 4" id="KW-0175">Coiled coil</keyword>
<gene>
    <name evidence="7" type="ORF">CLIB1423_01S11276</name>
</gene>
<evidence type="ECO:0000256" key="5">
    <source>
        <dbReference type="SAM" id="MobiDB-lite"/>
    </source>
</evidence>
<dbReference type="InterPro" id="IPR052602">
    <property type="entry name" value="Growth_transcription_reg"/>
</dbReference>
<feature type="coiled-coil region" evidence="4">
    <location>
        <begin position="174"/>
        <end position="267"/>
    </location>
</feature>
<feature type="coiled-coil region" evidence="4">
    <location>
        <begin position="714"/>
        <end position="814"/>
    </location>
</feature>
<dbReference type="GO" id="GO:0005783">
    <property type="term" value="C:endoplasmic reticulum"/>
    <property type="evidence" value="ECO:0007669"/>
    <property type="project" value="TreeGrafter"/>
</dbReference>
<dbReference type="InterPro" id="IPR022092">
    <property type="entry name" value="TMF_DNA-bd"/>
</dbReference>
<feature type="region of interest" description="Disordered" evidence="5">
    <location>
        <begin position="25"/>
        <end position="104"/>
    </location>
</feature>
<feature type="domain" description="TATA element modulatory factor 1 TATA binding" evidence="6">
    <location>
        <begin position="707"/>
        <end position="815"/>
    </location>
</feature>
<evidence type="ECO:0000259" key="6">
    <source>
        <dbReference type="Pfam" id="PF12325"/>
    </source>
</evidence>
<accession>A0A9P0VWJ8</accession>
<feature type="compositionally biased region" description="Basic and acidic residues" evidence="5">
    <location>
        <begin position="79"/>
        <end position="94"/>
    </location>
</feature>
<organism evidence="7 8">
    <name type="scientific">[Candida] railenensis</name>
    <dbReference type="NCBI Taxonomy" id="45579"/>
    <lineage>
        <taxon>Eukaryota</taxon>
        <taxon>Fungi</taxon>
        <taxon>Dikarya</taxon>
        <taxon>Ascomycota</taxon>
        <taxon>Saccharomycotina</taxon>
        <taxon>Pichiomycetes</taxon>
        <taxon>Debaryomycetaceae</taxon>
        <taxon>Kurtzmaniella</taxon>
    </lineage>
</organism>
<dbReference type="InterPro" id="IPR022091">
    <property type="entry name" value="TMF_TATA-bd"/>
</dbReference>
<comment type="caution">
    <text evidence="7">The sequence shown here is derived from an EMBL/GenBank/DDBJ whole genome shotgun (WGS) entry which is preliminary data.</text>
</comment>
<dbReference type="PANTHER" id="PTHR46515:SF1">
    <property type="entry name" value="TATA ELEMENT MODULATORY FACTOR"/>
    <property type="match status" value="1"/>
</dbReference>
<dbReference type="OrthoDB" id="74178at2759"/>
<protein>
    <recommendedName>
        <fullName evidence="6">TATA element modulatory factor 1 TATA binding domain-containing protein</fullName>
    </recommendedName>
</protein>
<reference evidence="7" key="1">
    <citation type="submission" date="2022-03" db="EMBL/GenBank/DDBJ databases">
        <authorList>
            <person name="Legras J.-L."/>
            <person name="Devillers H."/>
            <person name="Grondin C."/>
        </authorList>
    </citation>
    <scope>NUCLEOTIDE SEQUENCE</scope>
    <source>
        <strain evidence="7">CLIB 1423</strain>
    </source>
</reference>
<proteinExistence type="predicted"/>
<feature type="coiled-coil region" evidence="4">
    <location>
        <begin position="454"/>
        <end position="569"/>
    </location>
</feature>
<evidence type="ECO:0000313" key="8">
    <source>
        <dbReference type="Proteomes" id="UP000837801"/>
    </source>
</evidence>
<evidence type="ECO:0000256" key="4">
    <source>
        <dbReference type="SAM" id="Coils"/>
    </source>
</evidence>
<dbReference type="PANTHER" id="PTHR46515">
    <property type="entry name" value="TATA ELEMENT MODULATORY FACTOR TMF1"/>
    <property type="match status" value="1"/>
</dbReference>
<dbReference type="Pfam" id="PF12325">
    <property type="entry name" value="TMF_TATA_bd"/>
    <property type="match status" value="1"/>
</dbReference>
<dbReference type="GO" id="GO:0005794">
    <property type="term" value="C:Golgi apparatus"/>
    <property type="evidence" value="ECO:0007669"/>
    <property type="project" value="UniProtKB-SubCell"/>
</dbReference>
<evidence type="ECO:0000256" key="2">
    <source>
        <dbReference type="ARBA" id="ARBA00023034"/>
    </source>
</evidence>
<feature type="coiled-coil region" evidence="4">
    <location>
        <begin position="300"/>
        <end position="405"/>
    </location>
</feature>
<feature type="region of interest" description="Disordered" evidence="5">
    <location>
        <begin position="116"/>
        <end position="160"/>
    </location>
</feature>
<evidence type="ECO:0000256" key="3">
    <source>
        <dbReference type="ARBA" id="ARBA00023054"/>
    </source>
</evidence>
<comment type="subcellular location">
    <subcellularLocation>
        <location evidence="1">Golgi apparatus</location>
    </subcellularLocation>
</comment>
<feature type="compositionally biased region" description="Acidic residues" evidence="5">
    <location>
        <begin position="25"/>
        <end position="35"/>
    </location>
</feature>
<keyword evidence="2" id="KW-0333">Golgi apparatus</keyword>
<evidence type="ECO:0000313" key="7">
    <source>
        <dbReference type="EMBL" id="CAH2350489.1"/>
    </source>
</evidence>
<dbReference type="Proteomes" id="UP000837801">
    <property type="component" value="Unassembled WGS sequence"/>
</dbReference>
<dbReference type="EMBL" id="CAKXYY010000001">
    <property type="protein sequence ID" value="CAH2350489.1"/>
    <property type="molecule type" value="Genomic_DNA"/>
</dbReference>